<accession>A0ABP8E532</accession>
<reference evidence="4" key="1">
    <citation type="journal article" date="2019" name="Int. J. Syst. Evol. Microbiol.">
        <title>The Global Catalogue of Microorganisms (GCM) 10K type strain sequencing project: providing services to taxonomists for standard genome sequencing and annotation.</title>
        <authorList>
            <consortium name="The Broad Institute Genomics Platform"/>
            <consortium name="The Broad Institute Genome Sequencing Center for Infectious Disease"/>
            <person name="Wu L."/>
            <person name="Ma J."/>
        </authorList>
    </citation>
    <scope>NUCLEOTIDE SEQUENCE [LARGE SCALE GENOMIC DNA]</scope>
    <source>
        <strain evidence="4">JCM 17442</strain>
    </source>
</reference>
<organism evidence="3 4">
    <name type="scientific">Frondihabitans peucedani</name>
    <dbReference type="NCBI Taxonomy" id="598626"/>
    <lineage>
        <taxon>Bacteria</taxon>
        <taxon>Bacillati</taxon>
        <taxon>Actinomycetota</taxon>
        <taxon>Actinomycetes</taxon>
        <taxon>Micrococcales</taxon>
        <taxon>Microbacteriaceae</taxon>
        <taxon>Frondihabitans</taxon>
    </lineage>
</organism>
<keyword evidence="1" id="KW-1133">Transmembrane helix</keyword>
<evidence type="ECO:0000259" key="2">
    <source>
        <dbReference type="Pfam" id="PF06724"/>
    </source>
</evidence>
<evidence type="ECO:0000313" key="3">
    <source>
        <dbReference type="EMBL" id="GAA4267327.1"/>
    </source>
</evidence>
<feature type="transmembrane region" description="Helical" evidence="1">
    <location>
        <begin position="165"/>
        <end position="193"/>
    </location>
</feature>
<sequence>MGFAVNGLLHVLIGVIALRVAFGGGGSTDQSGALSAIAKSPGGVFLLWVIVVGLWALGLFNLLTAALIRGGDGDAWKERASLIGKGIAYLAVGGTAFTFARGSSSSSASSSRGFTAQLLAHPGGVFLLIVVALAVVGIGAYFVVKGAKQKFREDLVVPSGTAGRVTVVLGVVGYIAKGIALAIVGVLFGVAAATSDPSEATGLDGALHTLATLPFGVALLTAVAVGFIAYGVYQGVRARYARL</sequence>
<feature type="transmembrane region" description="Helical" evidence="1">
    <location>
        <begin position="80"/>
        <end position="100"/>
    </location>
</feature>
<comment type="caution">
    <text evidence="3">The sequence shown here is derived from an EMBL/GenBank/DDBJ whole genome shotgun (WGS) entry which is preliminary data.</text>
</comment>
<feature type="transmembrane region" description="Helical" evidence="1">
    <location>
        <begin position="213"/>
        <end position="233"/>
    </location>
</feature>
<feature type="transmembrane region" description="Helical" evidence="1">
    <location>
        <begin position="120"/>
        <end position="144"/>
    </location>
</feature>
<keyword evidence="1" id="KW-0812">Transmembrane</keyword>
<feature type="domain" description="DUF1206" evidence="2">
    <location>
        <begin position="2"/>
        <end position="66"/>
    </location>
</feature>
<keyword evidence="4" id="KW-1185">Reference proteome</keyword>
<evidence type="ECO:0000256" key="1">
    <source>
        <dbReference type="SAM" id="Phobius"/>
    </source>
</evidence>
<dbReference type="InterPro" id="IPR009597">
    <property type="entry name" value="DUF1206"/>
</dbReference>
<dbReference type="EMBL" id="BAABAU010000004">
    <property type="protein sequence ID" value="GAA4267327.1"/>
    <property type="molecule type" value="Genomic_DNA"/>
</dbReference>
<feature type="domain" description="DUF1206" evidence="2">
    <location>
        <begin position="172"/>
        <end position="240"/>
    </location>
</feature>
<feature type="domain" description="DUF1206" evidence="2">
    <location>
        <begin position="81"/>
        <end position="148"/>
    </location>
</feature>
<name>A0ABP8E532_9MICO</name>
<feature type="transmembrane region" description="Helical" evidence="1">
    <location>
        <begin position="47"/>
        <end position="68"/>
    </location>
</feature>
<evidence type="ECO:0000313" key="4">
    <source>
        <dbReference type="Proteomes" id="UP001501594"/>
    </source>
</evidence>
<gene>
    <name evidence="3" type="ORF">GCM10022256_29390</name>
</gene>
<dbReference type="Pfam" id="PF06724">
    <property type="entry name" value="DUF1206"/>
    <property type="match status" value="3"/>
</dbReference>
<protein>
    <submittedName>
        <fullName evidence="3">DUF1206 domain-containing protein</fullName>
    </submittedName>
</protein>
<keyword evidence="1" id="KW-0472">Membrane</keyword>
<dbReference type="Proteomes" id="UP001501594">
    <property type="component" value="Unassembled WGS sequence"/>
</dbReference>
<proteinExistence type="predicted"/>